<accession>A0ABV1TGE2</accession>
<comment type="caution">
    <text evidence="2">The sequence shown here is derived from an EMBL/GenBank/DDBJ whole genome shotgun (WGS) entry which is preliminary data.</text>
</comment>
<gene>
    <name evidence="2" type="ORF">ABT211_15855</name>
</gene>
<feature type="compositionally biased region" description="Low complexity" evidence="1">
    <location>
        <begin position="1"/>
        <end position="37"/>
    </location>
</feature>
<protein>
    <submittedName>
        <fullName evidence="2">Uncharacterized protein</fullName>
    </submittedName>
</protein>
<reference evidence="2 3" key="1">
    <citation type="submission" date="2024-06" db="EMBL/GenBank/DDBJ databases">
        <title>The Natural Products Discovery Center: Release of the First 8490 Sequenced Strains for Exploring Actinobacteria Biosynthetic Diversity.</title>
        <authorList>
            <person name="Kalkreuter E."/>
            <person name="Kautsar S.A."/>
            <person name="Yang D."/>
            <person name="Bader C.D."/>
            <person name="Teijaro C.N."/>
            <person name="Fluegel L."/>
            <person name="Davis C.M."/>
            <person name="Simpson J.R."/>
            <person name="Lauterbach L."/>
            <person name="Steele A.D."/>
            <person name="Gui C."/>
            <person name="Meng S."/>
            <person name="Li G."/>
            <person name="Viehrig K."/>
            <person name="Ye F."/>
            <person name="Su P."/>
            <person name="Kiefer A.F."/>
            <person name="Nichols A."/>
            <person name="Cepeda A.J."/>
            <person name="Yan W."/>
            <person name="Fan B."/>
            <person name="Jiang Y."/>
            <person name="Adhikari A."/>
            <person name="Zheng C.-J."/>
            <person name="Schuster L."/>
            <person name="Cowan T.M."/>
            <person name="Smanski M.J."/>
            <person name="Chevrette M.G."/>
            <person name="De Carvalho L.P.S."/>
            <person name="Shen B."/>
        </authorList>
    </citation>
    <scope>NUCLEOTIDE SEQUENCE [LARGE SCALE GENOMIC DNA]</scope>
    <source>
        <strain evidence="2 3">NPDC001694</strain>
    </source>
</reference>
<dbReference type="Proteomes" id="UP001490365">
    <property type="component" value="Unassembled WGS sequence"/>
</dbReference>
<keyword evidence="3" id="KW-1185">Reference proteome</keyword>
<feature type="compositionally biased region" description="Low complexity" evidence="1">
    <location>
        <begin position="51"/>
        <end position="64"/>
    </location>
</feature>
<dbReference type="EMBL" id="JBEOZM010000005">
    <property type="protein sequence ID" value="MER6268754.1"/>
    <property type="molecule type" value="Genomic_DNA"/>
</dbReference>
<sequence length="133" mass="13324">MPSSTARTAFRPRASAAPPADRCATPAAASTGRSASTGDCPAATTTVSAGTSRSAPSASRSSTPCGSTAPYRTPVSHRTPCRRSSASTAHRVLRLYHSALGRSGTSLALLLLGLGRAGERAAAKDPPAGPAHK</sequence>
<evidence type="ECO:0000313" key="3">
    <source>
        <dbReference type="Proteomes" id="UP001490365"/>
    </source>
</evidence>
<dbReference type="RefSeq" id="WP_351957337.1">
    <property type="nucleotide sequence ID" value="NZ_JBEOZM010000005.1"/>
</dbReference>
<evidence type="ECO:0000313" key="2">
    <source>
        <dbReference type="EMBL" id="MER6268754.1"/>
    </source>
</evidence>
<organism evidence="2 3">
    <name type="scientific">Streptomyces sp. 900105755</name>
    <dbReference type="NCBI Taxonomy" id="3154389"/>
    <lineage>
        <taxon>Bacteria</taxon>
        <taxon>Bacillati</taxon>
        <taxon>Actinomycetota</taxon>
        <taxon>Actinomycetes</taxon>
        <taxon>Kitasatosporales</taxon>
        <taxon>Streptomycetaceae</taxon>
        <taxon>Streptomyces</taxon>
    </lineage>
</organism>
<name>A0ABV1TGE2_9ACTN</name>
<evidence type="ECO:0000256" key="1">
    <source>
        <dbReference type="SAM" id="MobiDB-lite"/>
    </source>
</evidence>
<proteinExistence type="predicted"/>
<feature type="region of interest" description="Disordered" evidence="1">
    <location>
        <begin position="1"/>
        <end position="88"/>
    </location>
</feature>